<dbReference type="GO" id="GO:0008442">
    <property type="term" value="F:3-hydroxyisobutyrate dehydrogenase activity"/>
    <property type="evidence" value="ECO:0007669"/>
    <property type="project" value="UniProtKB-EC"/>
</dbReference>
<dbReference type="InterPro" id="IPR008927">
    <property type="entry name" value="6-PGluconate_DH-like_C_sf"/>
</dbReference>
<evidence type="ECO:0000256" key="6">
    <source>
        <dbReference type="ARBA" id="ARBA00023027"/>
    </source>
</evidence>
<evidence type="ECO:0000259" key="10">
    <source>
        <dbReference type="Pfam" id="PF14833"/>
    </source>
</evidence>
<evidence type="ECO:0000256" key="2">
    <source>
        <dbReference type="ARBA" id="ARBA00006013"/>
    </source>
</evidence>
<keyword evidence="5" id="KW-0560">Oxidoreductase</keyword>
<dbReference type="Gene3D" id="3.40.50.720">
    <property type="entry name" value="NAD(P)-binding Rossmann-like Domain"/>
    <property type="match status" value="1"/>
</dbReference>
<dbReference type="Pfam" id="PF03446">
    <property type="entry name" value="NAD_binding_2"/>
    <property type="match status" value="1"/>
</dbReference>
<keyword evidence="4" id="KW-0101">Branched-chain amino acid catabolism</keyword>
<dbReference type="SUPFAM" id="SSF51735">
    <property type="entry name" value="NAD(P)-binding Rossmann-fold domains"/>
    <property type="match status" value="1"/>
</dbReference>
<dbReference type="Pfam" id="PF14833">
    <property type="entry name" value="NAD_binding_11"/>
    <property type="match status" value="1"/>
</dbReference>
<gene>
    <name evidence="11" type="ORF">PV05_08983</name>
</gene>
<dbReference type="GO" id="GO:0050661">
    <property type="term" value="F:NADP binding"/>
    <property type="evidence" value="ECO:0007669"/>
    <property type="project" value="InterPro"/>
</dbReference>
<feature type="active site" evidence="8">
    <location>
        <position position="193"/>
    </location>
</feature>
<dbReference type="InterPro" id="IPR006115">
    <property type="entry name" value="6PGDH_NADP-bd"/>
</dbReference>
<dbReference type="Gene3D" id="1.10.1040.10">
    <property type="entry name" value="N-(1-d-carboxylethyl)-l-norvaline Dehydrogenase, domain 2"/>
    <property type="match status" value="1"/>
</dbReference>
<protein>
    <recommendedName>
        <fullName evidence="3">3-hydroxyisobutyrate dehydrogenase</fullName>
        <ecNumber evidence="3">1.1.1.31</ecNumber>
    </recommendedName>
</protein>
<dbReference type="SUPFAM" id="SSF48179">
    <property type="entry name" value="6-phosphogluconate dehydrogenase C-terminal domain-like"/>
    <property type="match status" value="1"/>
</dbReference>
<comment type="pathway">
    <text evidence="1">Amino-acid degradation; L-valine degradation.</text>
</comment>
<dbReference type="GO" id="GO:0051287">
    <property type="term" value="F:NAD binding"/>
    <property type="evidence" value="ECO:0007669"/>
    <property type="project" value="InterPro"/>
</dbReference>
<dbReference type="InterPro" id="IPR002204">
    <property type="entry name" value="3-OH-isobutyrate_DH-rel_CS"/>
</dbReference>
<dbReference type="HOGENOM" id="CLU_035117_6_1_1"/>
<comment type="catalytic activity">
    <reaction evidence="7">
        <text>3-hydroxy-2-methylpropanoate + NAD(+) = 2-methyl-3-oxopropanoate + NADH + H(+)</text>
        <dbReference type="Rhea" id="RHEA:17681"/>
        <dbReference type="ChEBI" id="CHEBI:11805"/>
        <dbReference type="ChEBI" id="CHEBI:15378"/>
        <dbReference type="ChEBI" id="CHEBI:57540"/>
        <dbReference type="ChEBI" id="CHEBI:57700"/>
        <dbReference type="ChEBI" id="CHEBI:57945"/>
        <dbReference type="EC" id="1.1.1.31"/>
    </reaction>
</comment>
<comment type="similarity">
    <text evidence="2">Belongs to the HIBADH-related family. 3-hydroxyisobutyrate dehydrogenase subfamily.</text>
</comment>
<dbReference type="GeneID" id="25330891"/>
<evidence type="ECO:0000313" key="12">
    <source>
        <dbReference type="Proteomes" id="UP000054342"/>
    </source>
</evidence>
<dbReference type="PROSITE" id="PS00895">
    <property type="entry name" value="3_HYDROXYISOBUT_DH"/>
    <property type="match status" value="1"/>
</dbReference>
<dbReference type="FunFam" id="1.10.1040.10:FF:000006">
    <property type="entry name" value="3-hydroxyisobutyrate dehydrogenase"/>
    <property type="match status" value="1"/>
</dbReference>
<evidence type="ECO:0000259" key="9">
    <source>
        <dbReference type="Pfam" id="PF03446"/>
    </source>
</evidence>
<evidence type="ECO:0000313" key="11">
    <source>
        <dbReference type="EMBL" id="KIW53408.1"/>
    </source>
</evidence>
<keyword evidence="12" id="KW-1185">Reference proteome</keyword>
<dbReference type="PANTHER" id="PTHR22981">
    <property type="entry name" value="3-HYDROXYISOBUTYRATE DEHYDROGENASE-RELATED"/>
    <property type="match status" value="1"/>
</dbReference>
<proteinExistence type="inferred from homology"/>
<dbReference type="InterPro" id="IPR036291">
    <property type="entry name" value="NAD(P)-bd_dom_sf"/>
</dbReference>
<dbReference type="PIRSF" id="PIRSF000103">
    <property type="entry name" value="HIBADH"/>
    <property type="match status" value="1"/>
</dbReference>
<dbReference type="RefSeq" id="XP_013313992.1">
    <property type="nucleotide sequence ID" value="XM_013458538.1"/>
</dbReference>
<dbReference type="GO" id="GO:0006574">
    <property type="term" value="P:L-valine catabolic process"/>
    <property type="evidence" value="ECO:0007669"/>
    <property type="project" value="TreeGrafter"/>
</dbReference>
<evidence type="ECO:0000256" key="7">
    <source>
        <dbReference type="ARBA" id="ARBA00049197"/>
    </source>
</evidence>
<evidence type="ECO:0000256" key="8">
    <source>
        <dbReference type="PIRSR" id="PIRSR000103-1"/>
    </source>
</evidence>
<keyword evidence="6" id="KW-0520">NAD</keyword>
<dbReference type="OrthoDB" id="21615at2759"/>
<feature type="domain" description="6-phosphogluconate dehydrogenase NADP-binding" evidence="9">
    <location>
        <begin position="5"/>
        <end position="165"/>
    </location>
</feature>
<dbReference type="InterPro" id="IPR013328">
    <property type="entry name" value="6PGD_dom2"/>
</dbReference>
<evidence type="ECO:0000256" key="1">
    <source>
        <dbReference type="ARBA" id="ARBA00005109"/>
    </source>
</evidence>
<dbReference type="InterPro" id="IPR029154">
    <property type="entry name" value="HIBADH-like_NADP-bd"/>
</dbReference>
<name>A0A0D2EDG6_9EURO</name>
<feature type="domain" description="3-hydroxyisobutyrate dehydrogenase-like NAD-binding" evidence="10">
    <location>
        <begin position="187"/>
        <end position="300"/>
    </location>
</feature>
<dbReference type="AlphaFoldDB" id="A0A0D2EDG6"/>
<dbReference type="EMBL" id="KN847321">
    <property type="protein sequence ID" value="KIW53408.1"/>
    <property type="molecule type" value="Genomic_DNA"/>
</dbReference>
<dbReference type="PANTHER" id="PTHR22981:SF81">
    <property type="entry name" value="DEHYDROGENASE, PUTATIVE-RELATED"/>
    <property type="match status" value="1"/>
</dbReference>
<dbReference type="STRING" id="348802.A0A0D2EDG6"/>
<evidence type="ECO:0000256" key="4">
    <source>
        <dbReference type="ARBA" id="ARBA00022456"/>
    </source>
</evidence>
<dbReference type="InterPro" id="IPR015815">
    <property type="entry name" value="HIBADH-related"/>
</dbReference>
<reference evidence="11 12" key="1">
    <citation type="submission" date="2015-01" db="EMBL/GenBank/DDBJ databases">
        <title>The Genome Sequence of Exophiala xenobiotica CBS118157.</title>
        <authorList>
            <consortium name="The Broad Institute Genomics Platform"/>
            <person name="Cuomo C."/>
            <person name="de Hoog S."/>
            <person name="Gorbushina A."/>
            <person name="Stielow B."/>
            <person name="Teixiera M."/>
            <person name="Abouelleil A."/>
            <person name="Chapman S.B."/>
            <person name="Priest M."/>
            <person name="Young S.K."/>
            <person name="Wortman J."/>
            <person name="Nusbaum C."/>
            <person name="Birren B."/>
        </authorList>
    </citation>
    <scope>NUCLEOTIDE SEQUENCE [LARGE SCALE GENOMIC DNA]</scope>
    <source>
        <strain evidence="11 12">CBS 118157</strain>
    </source>
</reference>
<dbReference type="Proteomes" id="UP000054342">
    <property type="component" value="Unassembled WGS sequence"/>
</dbReference>
<accession>A0A0D2EDG6</accession>
<sequence length="321" mass="34321">MDGNYAFVGLGAMGFAMAGNIRKKMSSKSTLYIYDVHRPSCERFVSEYNGAGPIEISQSVKDAASDSKVVISIVPTADNVRQVYLDQQSGLIAAPADADRLILECSTIDSASTRKVGEALRSSGHGHYVDSPVSGGVPAAEAGTLSFMIGSKGPSEEDTAEIMAARINDVLVMMGQPKKFFWCGKLGAGLAAKISNNYISCTFLLVIAEAMAMGIRNGIEPKLLQDVIHNSSGQSFMGDHVNPVPGVVPHAPSSNNWRLGFKTQMMIKDIGLGVDAAKQVGIQPTMAEAAIEVWKKAAEDPRCVDRDGSSIWLHINDIRDE</sequence>
<dbReference type="GO" id="GO:0005739">
    <property type="term" value="C:mitochondrion"/>
    <property type="evidence" value="ECO:0007669"/>
    <property type="project" value="TreeGrafter"/>
</dbReference>
<evidence type="ECO:0000256" key="5">
    <source>
        <dbReference type="ARBA" id="ARBA00023002"/>
    </source>
</evidence>
<organism evidence="11 12">
    <name type="scientific">Exophiala xenobiotica</name>
    <dbReference type="NCBI Taxonomy" id="348802"/>
    <lineage>
        <taxon>Eukaryota</taxon>
        <taxon>Fungi</taxon>
        <taxon>Dikarya</taxon>
        <taxon>Ascomycota</taxon>
        <taxon>Pezizomycotina</taxon>
        <taxon>Eurotiomycetes</taxon>
        <taxon>Chaetothyriomycetidae</taxon>
        <taxon>Chaetothyriales</taxon>
        <taxon>Herpotrichiellaceae</taxon>
        <taxon>Exophiala</taxon>
    </lineage>
</organism>
<dbReference type="EC" id="1.1.1.31" evidence="3"/>
<evidence type="ECO:0000256" key="3">
    <source>
        <dbReference type="ARBA" id="ARBA00012991"/>
    </source>
</evidence>